<gene>
    <name evidence="1" type="ORF">DCAF_LOCUS19557</name>
</gene>
<organism evidence="1 2">
    <name type="scientific">Dovyalis caffra</name>
    <dbReference type="NCBI Taxonomy" id="77055"/>
    <lineage>
        <taxon>Eukaryota</taxon>
        <taxon>Viridiplantae</taxon>
        <taxon>Streptophyta</taxon>
        <taxon>Embryophyta</taxon>
        <taxon>Tracheophyta</taxon>
        <taxon>Spermatophyta</taxon>
        <taxon>Magnoliopsida</taxon>
        <taxon>eudicotyledons</taxon>
        <taxon>Gunneridae</taxon>
        <taxon>Pentapetalae</taxon>
        <taxon>rosids</taxon>
        <taxon>fabids</taxon>
        <taxon>Malpighiales</taxon>
        <taxon>Salicaceae</taxon>
        <taxon>Flacourtieae</taxon>
        <taxon>Dovyalis</taxon>
    </lineage>
</organism>
<comment type="caution">
    <text evidence="1">The sequence shown here is derived from an EMBL/GenBank/DDBJ whole genome shotgun (WGS) entry which is preliminary data.</text>
</comment>
<accession>A0AAV1S965</accession>
<dbReference type="Proteomes" id="UP001314170">
    <property type="component" value="Unassembled WGS sequence"/>
</dbReference>
<dbReference type="EMBL" id="CAWUPB010001173">
    <property type="protein sequence ID" value="CAK7346878.1"/>
    <property type="molecule type" value="Genomic_DNA"/>
</dbReference>
<sequence>MARKSPRRSIGSLLTLGVKDNRLAGNWALLTTSLGCSQMSLNLHLLNLSIGLGSETRQRAAHELANYPRTTKRKGSG</sequence>
<keyword evidence="2" id="KW-1185">Reference proteome</keyword>
<dbReference type="AlphaFoldDB" id="A0AAV1S965"/>
<reference evidence="1 2" key="1">
    <citation type="submission" date="2024-01" db="EMBL/GenBank/DDBJ databases">
        <authorList>
            <person name="Waweru B."/>
        </authorList>
    </citation>
    <scope>NUCLEOTIDE SEQUENCE [LARGE SCALE GENOMIC DNA]</scope>
</reference>
<proteinExistence type="predicted"/>
<protein>
    <submittedName>
        <fullName evidence="1">Uncharacterized protein</fullName>
    </submittedName>
</protein>
<evidence type="ECO:0000313" key="2">
    <source>
        <dbReference type="Proteomes" id="UP001314170"/>
    </source>
</evidence>
<evidence type="ECO:0000313" key="1">
    <source>
        <dbReference type="EMBL" id="CAK7346878.1"/>
    </source>
</evidence>
<name>A0AAV1S965_9ROSI</name>